<name>A0A9X0BMS4_9EURO</name>
<gene>
    <name evidence="6" type="ORF">N7530_007076</name>
</gene>
<dbReference type="SUPFAM" id="SSF57701">
    <property type="entry name" value="Zn2/Cys6 DNA-binding domain"/>
    <property type="match status" value="1"/>
</dbReference>
<evidence type="ECO:0000256" key="1">
    <source>
        <dbReference type="ARBA" id="ARBA00023015"/>
    </source>
</evidence>
<reference evidence="6" key="2">
    <citation type="journal article" date="2023" name="IMA Fungus">
        <title>Comparative genomic study of the Penicillium genus elucidates a diverse pangenome and 15 lateral gene transfer events.</title>
        <authorList>
            <person name="Petersen C."/>
            <person name="Sorensen T."/>
            <person name="Nielsen M.R."/>
            <person name="Sondergaard T.E."/>
            <person name="Sorensen J.L."/>
            <person name="Fitzpatrick D.A."/>
            <person name="Frisvad J.C."/>
            <person name="Nielsen K.L."/>
        </authorList>
    </citation>
    <scope>NUCLEOTIDE SEQUENCE</scope>
    <source>
        <strain evidence="6">IBT 17660</strain>
    </source>
</reference>
<organism evidence="6 7">
    <name type="scientific">Penicillium desertorum</name>
    <dbReference type="NCBI Taxonomy" id="1303715"/>
    <lineage>
        <taxon>Eukaryota</taxon>
        <taxon>Fungi</taxon>
        <taxon>Dikarya</taxon>
        <taxon>Ascomycota</taxon>
        <taxon>Pezizomycotina</taxon>
        <taxon>Eurotiomycetes</taxon>
        <taxon>Eurotiomycetidae</taxon>
        <taxon>Eurotiales</taxon>
        <taxon>Aspergillaceae</taxon>
        <taxon>Penicillium</taxon>
    </lineage>
</organism>
<dbReference type="PROSITE" id="PS00463">
    <property type="entry name" value="ZN2_CY6_FUNGAL_1"/>
    <property type="match status" value="1"/>
</dbReference>
<keyword evidence="1" id="KW-0805">Transcription regulation</keyword>
<dbReference type="PANTHER" id="PTHR38791:SF12">
    <property type="entry name" value="TRANSCRIPTION FACTOR DOMAIN-CONTAINING PROTEIN-RELATED"/>
    <property type="match status" value="1"/>
</dbReference>
<dbReference type="GO" id="GO:0008270">
    <property type="term" value="F:zinc ion binding"/>
    <property type="evidence" value="ECO:0007669"/>
    <property type="project" value="InterPro"/>
</dbReference>
<keyword evidence="3" id="KW-0804">Transcription</keyword>
<evidence type="ECO:0000313" key="6">
    <source>
        <dbReference type="EMBL" id="KAJ5473075.1"/>
    </source>
</evidence>
<dbReference type="Pfam" id="PF00172">
    <property type="entry name" value="Zn_clus"/>
    <property type="match status" value="1"/>
</dbReference>
<keyword evidence="7" id="KW-1185">Reference proteome</keyword>
<dbReference type="Pfam" id="PF11951">
    <property type="entry name" value="Fungal_trans_2"/>
    <property type="match status" value="1"/>
</dbReference>
<dbReference type="Gene3D" id="4.10.240.10">
    <property type="entry name" value="Zn(2)-C6 fungal-type DNA-binding domain"/>
    <property type="match status" value="1"/>
</dbReference>
<dbReference type="AlphaFoldDB" id="A0A9X0BMS4"/>
<dbReference type="Proteomes" id="UP001147760">
    <property type="component" value="Unassembled WGS sequence"/>
</dbReference>
<dbReference type="EMBL" id="JAPWDO010000004">
    <property type="protein sequence ID" value="KAJ5473075.1"/>
    <property type="molecule type" value="Genomic_DNA"/>
</dbReference>
<keyword evidence="4" id="KW-0539">Nucleus</keyword>
<reference evidence="6" key="1">
    <citation type="submission" date="2022-12" db="EMBL/GenBank/DDBJ databases">
        <authorList>
            <person name="Petersen C."/>
        </authorList>
    </citation>
    <scope>NUCLEOTIDE SEQUENCE</scope>
    <source>
        <strain evidence="6">IBT 17660</strain>
    </source>
</reference>
<protein>
    <recommendedName>
        <fullName evidence="5">Zn(2)-C6 fungal-type domain-containing protein</fullName>
    </recommendedName>
</protein>
<dbReference type="GO" id="GO:0003677">
    <property type="term" value="F:DNA binding"/>
    <property type="evidence" value="ECO:0007669"/>
    <property type="project" value="UniProtKB-KW"/>
</dbReference>
<evidence type="ECO:0000256" key="2">
    <source>
        <dbReference type="ARBA" id="ARBA00023125"/>
    </source>
</evidence>
<dbReference type="PRINTS" id="PR00755">
    <property type="entry name" value="AFLATOXINBRP"/>
</dbReference>
<dbReference type="OrthoDB" id="4356994at2759"/>
<evidence type="ECO:0000259" key="5">
    <source>
        <dbReference type="PROSITE" id="PS50048"/>
    </source>
</evidence>
<evidence type="ECO:0000256" key="4">
    <source>
        <dbReference type="ARBA" id="ARBA00023242"/>
    </source>
</evidence>
<evidence type="ECO:0000313" key="7">
    <source>
        <dbReference type="Proteomes" id="UP001147760"/>
    </source>
</evidence>
<comment type="caution">
    <text evidence="6">The sequence shown here is derived from an EMBL/GenBank/DDBJ whole genome shotgun (WGS) entry which is preliminary data.</text>
</comment>
<accession>A0A9X0BMS4</accession>
<dbReference type="InterPro" id="IPR001138">
    <property type="entry name" value="Zn2Cys6_DnaBD"/>
</dbReference>
<keyword evidence="2" id="KW-0238">DNA-binding</keyword>
<dbReference type="InterPro" id="IPR021858">
    <property type="entry name" value="Fun_TF"/>
</dbReference>
<dbReference type="PANTHER" id="PTHR38791">
    <property type="entry name" value="ZN(II)2CYS6 TRANSCRIPTION FACTOR (EUROFUNG)-RELATED-RELATED"/>
    <property type="match status" value="1"/>
</dbReference>
<dbReference type="SMART" id="SM00066">
    <property type="entry name" value="GAL4"/>
    <property type="match status" value="1"/>
</dbReference>
<proteinExistence type="predicted"/>
<evidence type="ECO:0000256" key="3">
    <source>
        <dbReference type="ARBA" id="ARBA00023163"/>
    </source>
</evidence>
<dbReference type="GO" id="GO:0000981">
    <property type="term" value="F:DNA-binding transcription factor activity, RNA polymerase II-specific"/>
    <property type="evidence" value="ECO:0007669"/>
    <property type="project" value="InterPro"/>
</dbReference>
<dbReference type="CDD" id="cd00067">
    <property type="entry name" value="GAL4"/>
    <property type="match status" value="1"/>
</dbReference>
<feature type="domain" description="Zn(2)-C6 fungal-type" evidence="5">
    <location>
        <begin position="14"/>
        <end position="44"/>
    </location>
</feature>
<dbReference type="InterPro" id="IPR036864">
    <property type="entry name" value="Zn2-C6_fun-type_DNA-bd_sf"/>
</dbReference>
<dbReference type="InterPro" id="IPR053175">
    <property type="entry name" value="DHMBA_Reg_Transcription_Factor"/>
</dbReference>
<dbReference type="PROSITE" id="PS50048">
    <property type="entry name" value="ZN2_CY6_FUNGAL_2"/>
    <property type="match status" value="1"/>
</dbReference>
<sequence>MQGFGRNGPRSKSGCSTCRRRKVKCGEEKPVCARCSSLRLNCEWGVPVKRGRSTQIRHLEPAPETSEQPSWPMPKAEDLVGFQPDALFASLSPVSWASDALSFDTFNPAPIPTPIYPSLNVDVACANSLTLSSLDRQYFQYFPSSSLVFYYMKRWKWSSLWYIDASCRPIGLTDSLNDYVAQSGNPALQPDHLHRCARLWGRCFWGERYPDEEVLDDIENYRALELLHVGFCLRHRTWKVLVESAAGTAESAEALFREILATRETFSDLFITARFAGSVSARRTLNTIYMAVSTFYGQVLLHRRLLCVDALPLGIHQQATAGIIDICQKQFLSDPKLLRRLHWPLLMAAIETNDITHQRWLRQRLWELRDFHSEFVWAHDVAEQILAQQDVSQGRYVNLADFLLKRFHAQ</sequence>